<dbReference type="CDD" id="cd06849">
    <property type="entry name" value="lipoyl_domain"/>
    <property type="match status" value="1"/>
</dbReference>
<evidence type="ECO:0000256" key="3">
    <source>
        <dbReference type="ARBA" id="ARBA00022679"/>
    </source>
</evidence>
<dbReference type="PROSITE" id="PS50968">
    <property type="entry name" value="BIOTINYL_LIPOYL"/>
    <property type="match status" value="1"/>
</dbReference>
<proteinExistence type="inferred from homology"/>
<feature type="domain" description="Lipoyl-binding" evidence="8">
    <location>
        <begin position="1"/>
        <end position="76"/>
    </location>
</feature>
<dbReference type="SUPFAM" id="SSF51230">
    <property type="entry name" value="Single hybrid motif"/>
    <property type="match status" value="1"/>
</dbReference>
<evidence type="ECO:0000256" key="1">
    <source>
        <dbReference type="ARBA" id="ARBA00001938"/>
    </source>
</evidence>
<keyword evidence="3 6" id="KW-0808">Transferase</keyword>
<evidence type="ECO:0000259" key="9">
    <source>
        <dbReference type="PROSITE" id="PS51826"/>
    </source>
</evidence>
<dbReference type="SUPFAM" id="SSF47005">
    <property type="entry name" value="Peripheral subunit-binding domain of 2-oxo acid dehydrogenase complex"/>
    <property type="match status" value="1"/>
</dbReference>
<accession>A0ABR8N7T5</accession>
<dbReference type="InterPro" id="IPR003016">
    <property type="entry name" value="2-oxoA_DH_lipoyl-BS"/>
</dbReference>
<name>A0ABR8N7T5_9ACTN</name>
<sequence>MAEVVMPALGESVSEGTINAWLKQPGDRVEVDEPLLEVSTDKVDTEIPAPFAGTVSSLLAAEGDVVGVGSAICLIETSTTVSAVSQDGPKPSAASVPHASPAPAAARLTVATPAVPSAAASRSVGSFLSQPVRRTAETRGIDPSTLEGTGRDGRVRLGDVLAVVDRNSTAATLSQTPSSPVAPAAVPTPPPAQPIRQAGPSATVVPPERPMSPVGAVRTEPLTRRRRIIAERMVASLQQSAQLTSFVEVDLTLVARQIASLREEFSAREGVRLTFSPYIARAALDALKEHPSFNAQLDLDRNQVSYFAEEHLAIAVDTEAGLVTPVIRSAGDLSIAGLARKISDVGARARTNKLSPDEMQGGTFTLTNTGSRGVLADTPIINQPQVAILGAGAVVKRAVVMDDPRLGETIAVRHMAYMSLTYDHRLIDGADAARYLGTLRQRLETPPVDV</sequence>
<dbReference type="EC" id="2.3.1.-" evidence="6"/>
<dbReference type="PANTHER" id="PTHR43178">
    <property type="entry name" value="DIHYDROLIPOAMIDE ACETYLTRANSFERASE COMPONENT OF PYRUVATE DEHYDROGENASE COMPLEX"/>
    <property type="match status" value="1"/>
</dbReference>
<dbReference type="Gene3D" id="3.30.559.10">
    <property type="entry name" value="Chloramphenicol acetyltransferase-like domain"/>
    <property type="match status" value="1"/>
</dbReference>
<dbReference type="Pfam" id="PF00364">
    <property type="entry name" value="Biotin_lipoyl"/>
    <property type="match status" value="1"/>
</dbReference>
<comment type="caution">
    <text evidence="10">The sequence shown here is derived from an EMBL/GenBank/DDBJ whole genome shotgun (WGS) entry which is preliminary data.</text>
</comment>
<dbReference type="InterPro" id="IPR050743">
    <property type="entry name" value="2-oxoacid_DH_E2_comp"/>
</dbReference>
<dbReference type="InterPro" id="IPR023213">
    <property type="entry name" value="CAT-like_dom_sf"/>
</dbReference>
<dbReference type="EMBL" id="JACXYZ010000001">
    <property type="protein sequence ID" value="MBD3924219.1"/>
    <property type="molecule type" value="Genomic_DNA"/>
</dbReference>
<dbReference type="PROSITE" id="PS00189">
    <property type="entry name" value="LIPOYL"/>
    <property type="match status" value="1"/>
</dbReference>
<dbReference type="PANTHER" id="PTHR43178:SF5">
    <property type="entry name" value="LIPOAMIDE ACYLTRANSFERASE COMPONENT OF BRANCHED-CHAIN ALPHA-KETO ACID DEHYDROGENASE COMPLEX, MITOCHONDRIAL"/>
    <property type="match status" value="1"/>
</dbReference>
<dbReference type="Gene3D" id="4.10.320.10">
    <property type="entry name" value="E3-binding domain"/>
    <property type="match status" value="1"/>
</dbReference>
<evidence type="ECO:0000313" key="11">
    <source>
        <dbReference type="Proteomes" id="UP000618818"/>
    </source>
</evidence>
<protein>
    <recommendedName>
        <fullName evidence="6">Dihydrolipoamide acetyltransferase component of pyruvate dehydrogenase complex</fullName>
        <ecNumber evidence="6">2.3.1.-</ecNumber>
    </recommendedName>
</protein>
<feature type="domain" description="Peripheral subunit-binding (PSBD)" evidence="9">
    <location>
        <begin position="127"/>
        <end position="164"/>
    </location>
</feature>
<feature type="region of interest" description="Disordered" evidence="7">
    <location>
        <begin position="170"/>
        <end position="215"/>
    </location>
</feature>
<gene>
    <name evidence="10" type="primary">sucB</name>
    <name evidence="10" type="ORF">IEZ26_06270</name>
</gene>
<reference evidence="10 11" key="1">
    <citation type="submission" date="2020-09" db="EMBL/GenBank/DDBJ databases">
        <title>novel species in genus Nocardioides.</title>
        <authorList>
            <person name="Zhang G."/>
        </authorList>
    </citation>
    <scope>NUCLEOTIDE SEQUENCE [LARGE SCALE GENOMIC DNA]</scope>
    <source>
        <strain evidence="10 11">KCTC 39551</strain>
    </source>
</reference>
<dbReference type="Pfam" id="PF02817">
    <property type="entry name" value="E3_binding"/>
    <property type="match status" value="1"/>
</dbReference>
<evidence type="ECO:0000256" key="7">
    <source>
        <dbReference type="SAM" id="MobiDB-lite"/>
    </source>
</evidence>
<dbReference type="InterPro" id="IPR001078">
    <property type="entry name" value="2-oxoacid_DH_actylTfrase"/>
</dbReference>
<evidence type="ECO:0000256" key="4">
    <source>
        <dbReference type="ARBA" id="ARBA00022823"/>
    </source>
</evidence>
<dbReference type="NCBIfam" id="TIGR02927">
    <property type="entry name" value="SucB_Actino"/>
    <property type="match status" value="1"/>
</dbReference>
<dbReference type="InterPro" id="IPR036625">
    <property type="entry name" value="E3-bd_dom_sf"/>
</dbReference>
<dbReference type="SUPFAM" id="SSF52777">
    <property type="entry name" value="CoA-dependent acyltransferases"/>
    <property type="match status" value="1"/>
</dbReference>
<feature type="region of interest" description="Disordered" evidence="7">
    <location>
        <begin position="119"/>
        <end position="152"/>
    </location>
</feature>
<keyword evidence="5 6" id="KW-0012">Acyltransferase</keyword>
<dbReference type="InterPro" id="IPR011053">
    <property type="entry name" value="Single_hybrid_motif"/>
</dbReference>
<evidence type="ECO:0000256" key="6">
    <source>
        <dbReference type="RuleBase" id="RU003423"/>
    </source>
</evidence>
<comment type="similarity">
    <text evidence="2 6">Belongs to the 2-oxoacid dehydrogenase family.</text>
</comment>
<keyword evidence="11" id="KW-1185">Reference proteome</keyword>
<evidence type="ECO:0000256" key="5">
    <source>
        <dbReference type="ARBA" id="ARBA00023315"/>
    </source>
</evidence>
<dbReference type="InterPro" id="IPR000089">
    <property type="entry name" value="Biotin_lipoyl"/>
</dbReference>
<dbReference type="Pfam" id="PF00198">
    <property type="entry name" value="2-oxoacid_dh"/>
    <property type="match status" value="1"/>
</dbReference>
<dbReference type="RefSeq" id="WP_191194007.1">
    <property type="nucleotide sequence ID" value="NZ_JACXYZ010000001.1"/>
</dbReference>
<dbReference type="InterPro" id="IPR014276">
    <property type="entry name" value="2-oxoglutarate_DH_E2"/>
</dbReference>
<evidence type="ECO:0000259" key="8">
    <source>
        <dbReference type="PROSITE" id="PS50968"/>
    </source>
</evidence>
<dbReference type="PROSITE" id="PS51826">
    <property type="entry name" value="PSBD"/>
    <property type="match status" value="1"/>
</dbReference>
<keyword evidence="4 6" id="KW-0450">Lipoyl</keyword>
<comment type="cofactor">
    <cofactor evidence="1 6">
        <name>(R)-lipoate</name>
        <dbReference type="ChEBI" id="CHEBI:83088"/>
    </cofactor>
</comment>
<organism evidence="10 11">
    <name type="scientific">Nocardioides cavernae</name>
    <dbReference type="NCBI Taxonomy" id="1921566"/>
    <lineage>
        <taxon>Bacteria</taxon>
        <taxon>Bacillati</taxon>
        <taxon>Actinomycetota</taxon>
        <taxon>Actinomycetes</taxon>
        <taxon>Propionibacteriales</taxon>
        <taxon>Nocardioidaceae</taxon>
        <taxon>Nocardioides</taxon>
    </lineage>
</organism>
<dbReference type="Proteomes" id="UP000618818">
    <property type="component" value="Unassembled WGS sequence"/>
</dbReference>
<dbReference type="InterPro" id="IPR004167">
    <property type="entry name" value="PSBD"/>
</dbReference>
<dbReference type="Gene3D" id="2.40.50.100">
    <property type="match status" value="1"/>
</dbReference>
<evidence type="ECO:0000256" key="2">
    <source>
        <dbReference type="ARBA" id="ARBA00007317"/>
    </source>
</evidence>
<feature type="compositionally biased region" description="Low complexity" evidence="7">
    <location>
        <begin position="175"/>
        <end position="185"/>
    </location>
</feature>
<evidence type="ECO:0000313" key="10">
    <source>
        <dbReference type="EMBL" id="MBD3924219.1"/>
    </source>
</evidence>